<dbReference type="EMBL" id="JACSNQ010000020">
    <property type="protein sequence ID" value="MBM6775462.1"/>
    <property type="molecule type" value="Genomic_DNA"/>
</dbReference>
<dbReference type="PANTHER" id="PTHR42715">
    <property type="entry name" value="BETA-GLUCOSIDASE"/>
    <property type="match status" value="1"/>
</dbReference>
<dbReference type="InterPro" id="IPR050288">
    <property type="entry name" value="Cellulose_deg_GH3"/>
</dbReference>
<dbReference type="InterPro" id="IPR001764">
    <property type="entry name" value="Glyco_hydro_3_N"/>
</dbReference>
<sequence>TEEVSPLRPPVTPTPVTPRAVTLPPSPCHPVALGEVDAMDDVLDSRSFSLDEREVFDESNPRESDEAAATSRLSDIAGDVTHLSRAGGFANYAEACAPAANTEMSDGQRAEYHLNSNFDYTTYLDPDAVMPTTGADNGLTLADLRDADYDDPRWDQLLDQMSVDEMVNLISMFGYQTPAVESVGKVQTIDADGPTAINQNFTGEGSIGLPIPVVIASTWSPDLQYEYGEIMGQMCREMGVEGWYAPGVNIHRSAFGARNYEFYSEDGTLSGLIAARAVEGAKSKGVYAYVKYFALYDGNAKMVCVWADEQAAREIYLRAFEIPVKEAGAKAVMVSWNFLGTKWSGESSELMNDILRGEWGFRGMALTDFFRNNGHGFMNADAALANGVDAMLSTYGGGPNVPADVTDASTVQYMRHASKNIMYTVVSSWAYEDDAADVGLAGWQMVAIGVAVVLAAVLVGCEVLTVRGYRRRLSA</sequence>
<evidence type="ECO:0000256" key="1">
    <source>
        <dbReference type="ARBA" id="ARBA00005336"/>
    </source>
</evidence>
<keyword evidence="7" id="KW-1185">Reference proteome</keyword>
<dbReference type="SUPFAM" id="SSF51445">
    <property type="entry name" value="(Trans)glycosidases"/>
    <property type="match status" value="1"/>
</dbReference>
<comment type="caution">
    <text evidence="6">The sequence shown here is derived from an EMBL/GenBank/DDBJ whole genome shotgun (WGS) entry which is preliminary data.</text>
</comment>
<evidence type="ECO:0000259" key="5">
    <source>
        <dbReference type="Pfam" id="PF00933"/>
    </source>
</evidence>
<keyword evidence="4" id="KW-0472">Membrane</keyword>
<accession>A0ABS2F3S5</accession>
<comment type="similarity">
    <text evidence="1">Belongs to the glycosyl hydrolase 3 family.</text>
</comment>
<gene>
    <name evidence="6" type="ORF">H9X80_07925</name>
</gene>
<dbReference type="PRINTS" id="PR00133">
    <property type="entry name" value="GLHYDRLASE3"/>
</dbReference>
<evidence type="ECO:0000256" key="2">
    <source>
        <dbReference type="ARBA" id="ARBA00022801"/>
    </source>
</evidence>
<reference evidence="6 7" key="1">
    <citation type="journal article" date="2021" name="Sci. Rep.">
        <title>The distribution of antibiotic resistance genes in chicken gut microbiota commensals.</title>
        <authorList>
            <person name="Juricova H."/>
            <person name="Matiasovicova J."/>
            <person name="Kubasova T."/>
            <person name="Cejkova D."/>
            <person name="Rychlik I."/>
        </authorList>
    </citation>
    <scope>NUCLEOTIDE SEQUENCE [LARGE SCALE GENOMIC DNA]</scope>
    <source>
        <strain evidence="6 7">An794</strain>
    </source>
</reference>
<dbReference type="Gene3D" id="3.20.20.300">
    <property type="entry name" value="Glycoside hydrolase, family 3, N-terminal domain"/>
    <property type="match status" value="1"/>
</dbReference>
<dbReference type="Proteomes" id="UP000712527">
    <property type="component" value="Unassembled WGS sequence"/>
</dbReference>
<feature type="non-terminal residue" evidence="6">
    <location>
        <position position="1"/>
    </location>
</feature>
<dbReference type="InterPro" id="IPR036962">
    <property type="entry name" value="Glyco_hydro_3_N_sf"/>
</dbReference>
<dbReference type="InterPro" id="IPR017853">
    <property type="entry name" value="GH"/>
</dbReference>
<keyword evidence="2" id="KW-0378">Hydrolase</keyword>
<feature type="region of interest" description="Disordered" evidence="3">
    <location>
        <begin position="1"/>
        <end position="23"/>
    </location>
</feature>
<proteinExistence type="inferred from homology"/>
<name>A0ABS2F3S5_9ACTN</name>
<organism evidence="6 7">
    <name type="scientific">Olsenella profusa</name>
    <dbReference type="NCBI Taxonomy" id="138595"/>
    <lineage>
        <taxon>Bacteria</taxon>
        <taxon>Bacillati</taxon>
        <taxon>Actinomycetota</taxon>
        <taxon>Coriobacteriia</taxon>
        <taxon>Coriobacteriales</taxon>
        <taxon>Atopobiaceae</taxon>
        <taxon>Olsenella</taxon>
    </lineage>
</organism>
<feature type="region of interest" description="Disordered" evidence="3">
    <location>
        <begin position="52"/>
        <end position="71"/>
    </location>
</feature>
<evidence type="ECO:0000256" key="3">
    <source>
        <dbReference type="SAM" id="MobiDB-lite"/>
    </source>
</evidence>
<keyword evidence="4" id="KW-0812">Transmembrane</keyword>
<feature type="domain" description="Glycoside hydrolase family 3 N-terminal" evidence="5">
    <location>
        <begin position="204"/>
        <end position="393"/>
    </location>
</feature>
<evidence type="ECO:0000313" key="6">
    <source>
        <dbReference type="EMBL" id="MBM6775462.1"/>
    </source>
</evidence>
<feature type="transmembrane region" description="Helical" evidence="4">
    <location>
        <begin position="443"/>
        <end position="466"/>
    </location>
</feature>
<protein>
    <submittedName>
        <fullName evidence="6">Beta-glucosidase</fullName>
    </submittedName>
</protein>
<keyword evidence="4" id="KW-1133">Transmembrane helix</keyword>
<evidence type="ECO:0000313" key="7">
    <source>
        <dbReference type="Proteomes" id="UP000712527"/>
    </source>
</evidence>
<dbReference type="Pfam" id="PF00933">
    <property type="entry name" value="Glyco_hydro_3"/>
    <property type="match status" value="1"/>
</dbReference>
<evidence type="ECO:0000256" key="4">
    <source>
        <dbReference type="SAM" id="Phobius"/>
    </source>
</evidence>
<feature type="compositionally biased region" description="Pro residues" evidence="3">
    <location>
        <begin position="7"/>
        <end position="16"/>
    </location>
</feature>
<dbReference type="PANTHER" id="PTHR42715:SF10">
    <property type="entry name" value="BETA-GLUCOSIDASE"/>
    <property type="match status" value="1"/>
</dbReference>